<comment type="caution">
    <text evidence="1">The sequence shown here is derived from an EMBL/GenBank/DDBJ whole genome shotgun (WGS) entry which is preliminary data.</text>
</comment>
<evidence type="ECO:0000313" key="1">
    <source>
        <dbReference type="EMBL" id="TWU21773.1"/>
    </source>
</evidence>
<dbReference type="AlphaFoldDB" id="A0A5C6CAN1"/>
<dbReference type="RefSeq" id="WP_146452722.1">
    <property type="nucleotide sequence ID" value="NZ_SJPS01000009.1"/>
</dbReference>
<accession>A0A5C6CAN1</accession>
<dbReference type="Proteomes" id="UP000318437">
    <property type="component" value="Unassembled WGS sequence"/>
</dbReference>
<protein>
    <submittedName>
        <fullName evidence="1">Uncharacterized protein</fullName>
    </submittedName>
</protein>
<organism evidence="1 2">
    <name type="scientific">Bythopirellula polymerisocia</name>
    <dbReference type="NCBI Taxonomy" id="2528003"/>
    <lineage>
        <taxon>Bacteria</taxon>
        <taxon>Pseudomonadati</taxon>
        <taxon>Planctomycetota</taxon>
        <taxon>Planctomycetia</taxon>
        <taxon>Pirellulales</taxon>
        <taxon>Lacipirellulaceae</taxon>
        <taxon>Bythopirellula</taxon>
    </lineage>
</organism>
<gene>
    <name evidence="1" type="ORF">Pla144_44690</name>
</gene>
<sequence length="181" mass="20585">MHLIMNREQYLAALVFCLKVETAGAIAGEVAMLLREDPVEKQKLDIYRRLEASNKILCMKALEREGVARPKVETSFYRNGIKLGQRWGKGDWSSFLDRMEATVHPNAFAAYLVDDNGQEIEHEYEGVDSLLLRHLVRHEQSQMEFLERERQGMCESTSAMEAVLNSELCAGLIGPQDPVGW</sequence>
<keyword evidence="2" id="KW-1185">Reference proteome</keyword>
<proteinExistence type="predicted"/>
<reference evidence="1 2" key="1">
    <citation type="submission" date="2019-02" db="EMBL/GenBank/DDBJ databases">
        <title>Deep-cultivation of Planctomycetes and their phenomic and genomic characterization uncovers novel biology.</title>
        <authorList>
            <person name="Wiegand S."/>
            <person name="Jogler M."/>
            <person name="Boedeker C."/>
            <person name="Pinto D."/>
            <person name="Vollmers J."/>
            <person name="Rivas-Marin E."/>
            <person name="Kohn T."/>
            <person name="Peeters S.H."/>
            <person name="Heuer A."/>
            <person name="Rast P."/>
            <person name="Oberbeckmann S."/>
            <person name="Bunk B."/>
            <person name="Jeske O."/>
            <person name="Meyerdierks A."/>
            <person name="Storesund J.E."/>
            <person name="Kallscheuer N."/>
            <person name="Luecker S."/>
            <person name="Lage O.M."/>
            <person name="Pohl T."/>
            <person name="Merkel B.J."/>
            <person name="Hornburger P."/>
            <person name="Mueller R.-W."/>
            <person name="Bruemmer F."/>
            <person name="Labrenz M."/>
            <person name="Spormann A.M."/>
            <person name="Op Den Camp H."/>
            <person name="Overmann J."/>
            <person name="Amann R."/>
            <person name="Jetten M.S.M."/>
            <person name="Mascher T."/>
            <person name="Medema M.H."/>
            <person name="Devos D.P."/>
            <person name="Kaster A.-K."/>
            <person name="Ovreas L."/>
            <person name="Rohde M."/>
            <person name="Galperin M.Y."/>
            <person name="Jogler C."/>
        </authorList>
    </citation>
    <scope>NUCLEOTIDE SEQUENCE [LARGE SCALE GENOMIC DNA]</scope>
    <source>
        <strain evidence="1 2">Pla144</strain>
    </source>
</reference>
<evidence type="ECO:0000313" key="2">
    <source>
        <dbReference type="Proteomes" id="UP000318437"/>
    </source>
</evidence>
<dbReference type="EMBL" id="SJPS01000009">
    <property type="protein sequence ID" value="TWU21773.1"/>
    <property type="molecule type" value="Genomic_DNA"/>
</dbReference>
<name>A0A5C6CAN1_9BACT</name>